<dbReference type="EMBL" id="JAUSWJ010000001">
    <property type="protein sequence ID" value="MDQ0514904.1"/>
    <property type="molecule type" value="Genomic_DNA"/>
</dbReference>
<accession>A0ABU0M1T5</accession>
<feature type="transmembrane region" description="Helical" evidence="1">
    <location>
        <begin position="174"/>
        <end position="198"/>
    </location>
</feature>
<reference evidence="3 4" key="1">
    <citation type="submission" date="2023-07" db="EMBL/GenBank/DDBJ databases">
        <title>Genomic Encyclopedia of Type Strains, Phase IV (KMG-IV): sequencing the most valuable type-strain genomes for metagenomic binning, comparative biology and taxonomic classification.</title>
        <authorList>
            <person name="Goeker M."/>
        </authorList>
    </citation>
    <scope>NUCLEOTIDE SEQUENCE [LARGE SCALE GENOMIC DNA]</scope>
    <source>
        <strain evidence="3 4">B1-1</strain>
    </source>
</reference>
<comment type="caution">
    <text evidence="3">The sequence shown here is derived from an EMBL/GenBank/DDBJ whole genome shotgun (WGS) entry which is preliminary data.</text>
</comment>
<feature type="transmembrane region" description="Helical" evidence="1">
    <location>
        <begin position="120"/>
        <end position="140"/>
    </location>
</feature>
<organism evidence="3 4">
    <name type="scientific">Kaistia geumhonensis</name>
    <dbReference type="NCBI Taxonomy" id="410839"/>
    <lineage>
        <taxon>Bacteria</taxon>
        <taxon>Pseudomonadati</taxon>
        <taxon>Pseudomonadota</taxon>
        <taxon>Alphaproteobacteria</taxon>
        <taxon>Hyphomicrobiales</taxon>
        <taxon>Kaistiaceae</taxon>
        <taxon>Kaistia</taxon>
    </lineage>
</organism>
<dbReference type="Pfam" id="PF00892">
    <property type="entry name" value="EamA"/>
    <property type="match status" value="2"/>
</dbReference>
<dbReference type="RefSeq" id="WP_266281653.1">
    <property type="nucleotide sequence ID" value="NZ_JAPKNF010000001.1"/>
</dbReference>
<feature type="transmembrane region" description="Helical" evidence="1">
    <location>
        <begin position="30"/>
        <end position="48"/>
    </location>
</feature>
<feature type="domain" description="EamA" evidence="2">
    <location>
        <begin position="149"/>
        <end position="274"/>
    </location>
</feature>
<dbReference type="InterPro" id="IPR037185">
    <property type="entry name" value="EmrE-like"/>
</dbReference>
<evidence type="ECO:0000259" key="2">
    <source>
        <dbReference type="Pfam" id="PF00892"/>
    </source>
</evidence>
<feature type="transmembrane region" description="Helical" evidence="1">
    <location>
        <begin position="68"/>
        <end position="86"/>
    </location>
</feature>
<proteinExistence type="predicted"/>
<feature type="transmembrane region" description="Helical" evidence="1">
    <location>
        <begin position="146"/>
        <end position="167"/>
    </location>
</feature>
<dbReference type="SUPFAM" id="SSF103481">
    <property type="entry name" value="Multidrug resistance efflux transporter EmrE"/>
    <property type="match status" value="2"/>
</dbReference>
<protein>
    <submittedName>
        <fullName evidence="3">Drug/metabolite transporter (DMT)-like permease</fullName>
    </submittedName>
</protein>
<dbReference type="PANTHER" id="PTHR22911:SF135">
    <property type="entry name" value="BLR4310 PROTEIN"/>
    <property type="match status" value="1"/>
</dbReference>
<keyword evidence="1" id="KW-1133">Transmembrane helix</keyword>
<feature type="transmembrane region" description="Helical" evidence="1">
    <location>
        <begin position="258"/>
        <end position="277"/>
    </location>
</feature>
<keyword evidence="1" id="KW-0812">Transmembrane</keyword>
<dbReference type="Proteomes" id="UP001223743">
    <property type="component" value="Unassembled WGS sequence"/>
</dbReference>
<keyword evidence="4" id="KW-1185">Reference proteome</keyword>
<dbReference type="Gene3D" id="1.10.3730.20">
    <property type="match status" value="1"/>
</dbReference>
<dbReference type="PANTHER" id="PTHR22911">
    <property type="entry name" value="ACYL-MALONYL CONDENSING ENZYME-RELATED"/>
    <property type="match status" value="1"/>
</dbReference>
<evidence type="ECO:0000313" key="3">
    <source>
        <dbReference type="EMBL" id="MDQ0514904.1"/>
    </source>
</evidence>
<sequence length="305" mass="32474">MIKGVVFALTSYAVFSFADAALKAAGGRLHVAEMTLIITIFSCVPVLFAKPRTEHWGDMMRMHRPALVMLRLAAALAAGLFSAYAFTTLPLADAYALIFLLPIFVVAFSFFYLGERTTPARLVGLFVGLVGVILVVKPGFQQLMLGHAAAIATAIAGTVSLLTLRVISRTERQVTLIGTLMIGSLALNGAITLFVYETPTMREVMLLALCGVLAGLGHLTMMAATRHAEANRIGPTQYSQIVWAVVLGGFFFDEYPDAISMGGIALVVLSGFLNFLGVRGPKTTRRSVTVEPVSAAAAAPRHPGS</sequence>
<feature type="domain" description="EamA" evidence="2">
    <location>
        <begin position="3"/>
        <end position="136"/>
    </location>
</feature>
<evidence type="ECO:0000313" key="4">
    <source>
        <dbReference type="Proteomes" id="UP001223743"/>
    </source>
</evidence>
<feature type="transmembrane region" description="Helical" evidence="1">
    <location>
        <begin position="92"/>
        <end position="113"/>
    </location>
</feature>
<keyword evidence="1" id="KW-0472">Membrane</keyword>
<evidence type="ECO:0000256" key="1">
    <source>
        <dbReference type="SAM" id="Phobius"/>
    </source>
</evidence>
<gene>
    <name evidence="3" type="ORF">QO015_000517</name>
</gene>
<name>A0ABU0M1T5_9HYPH</name>
<dbReference type="InterPro" id="IPR000620">
    <property type="entry name" value="EamA_dom"/>
</dbReference>